<accession>A0A6N8KXW7</accession>
<keyword evidence="3" id="KW-1185">Reference proteome</keyword>
<feature type="chain" id="PRO_5026808847" description="Lipoprotein" evidence="1">
    <location>
        <begin position="27"/>
        <end position="137"/>
    </location>
</feature>
<dbReference type="PROSITE" id="PS51257">
    <property type="entry name" value="PROKAR_LIPOPROTEIN"/>
    <property type="match status" value="1"/>
</dbReference>
<organism evidence="2 3">
    <name type="scientific">Sphingobacterium humi</name>
    <dbReference type="NCBI Taxonomy" id="1796905"/>
    <lineage>
        <taxon>Bacteria</taxon>
        <taxon>Pseudomonadati</taxon>
        <taxon>Bacteroidota</taxon>
        <taxon>Sphingobacteriia</taxon>
        <taxon>Sphingobacteriales</taxon>
        <taxon>Sphingobacteriaceae</taxon>
        <taxon>Sphingobacterium</taxon>
    </lineage>
</organism>
<dbReference type="EMBL" id="WSQA01000003">
    <property type="protein sequence ID" value="MVZ61559.1"/>
    <property type="molecule type" value="Genomic_DNA"/>
</dbReference>
<feature type="signal peptide" evidence="1">
    <location>
        <begin position="1"/>
        <end position="26"/>
    </location>
</feature>
<dbReference type="OrthoDB" id="122770at117747"/>
<keyword evidence="1" id="KW-0732">Signal</keyword>
<evidence type="ECO:0000313" key="2">
    <source>
        <dbReference type="EMBL" id="MVZ61559.1"/>
    </source>
</evidence>
<protein>
    <recommendedName>
        <fullName evidence="4">Lipoprotein</fullName>
    </recommendedName>
</protein>
<proteinExistence type="predicted"/>
<evidence type="ECO:0000313" key="3">
    <source>
        <dbReference type="Proteomes" id="UP000435036"/>
    </source>
</evidence>
<comment type="caution">
    <text evidence="2">The sequence shown here is derived from an EMBL/GenBank/DDBJ whole genome shotgun (WGS) entry which is preliminary data.</text>
</comment>
<evidence type="ECO:0008006" key="4">
    <source>
        <dbReference type="Google" id="ProtNLM"/>
    </source>
</evidence>
<dbReference type="RefSeq" id="WP_160368266.1">
    <property type="nucleotide sequence ID" value="NZ_WSQA01000003.1"/>
</dbReference>
<evidence type="ECO:0000256" key="1">
    <source>
        <dbReference type="SAM" id="SignalP"/>
    </source>
</evidence>
<dbReference type="AlphaFoldDB" id="A0A6N8KXW7"/>
<gene>
    <name evidence="2" type="ORF">GQF63_05950</name>
</gene>
<sequence>MKKLFSTTTGLSMAFLSALLLFSSCNDDKKKVGPDKKFPKDYSITYKVSSISNKDAKLTSLFVTGAKTEEEKKDYKTGTAISVKRNIKKKGEKVHIRAKVDKPTKIKLEISIDKGNPSSREFDIKDIKNEAKLEYTF</sequence>
<reference evidence="2 3" key="1">
    <citation type="submission" date="2019-12" db="EMBL/GenBank/DDBJ databases">
        <authorList>
            <person name="Dong K."/>
        </authorList>
    </citation>
    <scope>NUCLEOTIDE SEQUENCE [LARGE SCALE GENOMIC DNA]</scope>
    <source>
        <strain evidence="2 3">JCM 31225</strain>
    </source>
</reference>
<name>A0A6N8KXW7_9SPHI</name>
<dbReference type="Proteomes" id="UP000435036">
    <property type="component" value="Unassembled WGS sequence"/>
</dbReference>